<dbReference type="EMBL" id="CM001887">
    <property type="protein sequence ID" value="EOY34214.1"/>
    <property type="molecule type" value="Genomic_DNA"/>
</dbReference>
<gene>
    <name evidence="2" type="ORF">TCM_041954</name>
</gene>
<keyword evidence="1" id="KW-0732">Signal</keyword>
<evidence type="ECO:0000313" key="2">
    <source>
        <dbReference type="EMBL" id="EOY34214.1"/>
    </source>
</evidence>
<organism evidence="2 3">
    <name type="scientific">Theobroma cacao</name>
    <name type="common">Cacao</name>
    <name type="synonym">Cocoa</name>
    <dbReference type="NCBI Taxonomy" id="3641"/>
    <lineage>
        <taxon>Eukaryota</taxon>
        <taxon>Viridiplantae</taxon>
        <taxon>Streptophyta</taxon>
        <taxon>Embryophyta</taxon>
        <taxon>Tracheophyta</taxon>
        <taxon>Spermatophyta</taxon>
        <taxon>Magnoliopsida</taxon>
        <taxon>eudicotyledons</taxon>
        <taxon>Gunneridae</taxon>
        <taxon>Pentapetalae</taxon>
        <taxon>rosids</taxon>
        <taxon>malvids</taxon>
        <taxon>Malvales</taxon>
        <taxon>Malvaceae</taxon>
        <taxon>Byttnerioideae</taxon>
        <taxon>Theobroma</taxon>
    </lineage>
</organism>
<dbReference type="InParanoid" id="A0A061H059"/>
<name>A0A061H059_THECC</name>
<reference evidence="2 3" key="1">
    <citation type="journal article" date="2013" name="Genome Biol.">
        <title>The genome sequence of the most widely cultivated cacao type and its use to identify candidate genes regulating pod color.</title>
        <authorList>
            <person name="Motamayor J.C."/>
            <person name="Mockaitis K."/>
            <person name="Schmutz J."/>
            <person name="Haiminen N."/>
            <person name="Iii D.L."/>
            <person name="Cornejo O."/>
            <person name="Findley S.D."/>
            <person name="Zheng P."/>
            <person name="Utro F."/>
            <person name="Royaert S."/>
            <person name="Saski C."/>
            <person name="Jenkins J."/>
            <person name="Podicheti R."/>
            <person name="Zhao M."/>
            <person name="Scheffler B.E."/>
            <person name="Stack J.C."/>
            <person name="Feltus F.A."/>
            <person name="Mustiga G.M."/>
            <person name="Amores F."/>
            <person name="Phillips W."/>
            <person name="Marelli J.P."/>
            <person name="May G.D."/>
            <person name="Shapiro H."/>
            <person name="Ma J."/>
            <person name="Bustamante C.D."/>
            <person name="Schnell R.J."/>
            <person name="Main D."/>
            <person name="Gilbert D."/>
            <person name="Parida L."/>
            <person name="Kuhn D.N."/>
        </authorList>
    </citation>
    <scope>NUCLEOTIDE SEQUENCE [LARGE SCALE GENOMIC DNA]</scope>
    <source>
        <strain evidence="3">cv. Matina 1-6</strain>
    </source>
</reference>
<sequence>MHFLLSTLTIVYVLTTPRPEEEENESVAAMRERQKWENADYMCKGHILNGLADGLFDTYQNEATAK</sequence>
<protein>
    <submittedName>
        <fullName evidence="2">Uncharacterized protein</fullName>
    </submittedName>
</protein>
<feature type="signal peptide" evidence="1">
    <location>
        <begin position="1"/>
        <end position="15"/>
    </location>
</feature>
<dbReference type="HOGENOM" id="CLU_2836440_0_0_1"/>
<dbReference type="Gramene" id="EOY34214">
    <property type="protein sequence ID" value="EOY34214"/>
    <property type="gene ID" value="TCM_041954"/>
</dbReference>
<dbReference type="OMA" id="WENADYM"/>
<dbReference type="AlphaFoldDB" id="A0A061H059"/>
<evidence type="ECO:0000256" key="1">
    <source>
        <dbReference type="SAM" id="SignalP"/>
    </source>
</evidence>
<dbReference type="Proteomes" id="UP000026915">
    <property type="component" value="Chromosome 9"/>
</dbReference>
<evidence type="ECO:0000313" key="3">
    <source>
        <dbReference type="Proteomes" id="UP000026915"/>
    </source>
</evidence>
<keyword evidence="3" id="KW-1185">Reference proteome</keyword>
<accession>A0A061H059</accession>
<dbReference type="eggNOG" id="ENOG502SXWJ">
    <property type="taxonomic scope" value="Eukaryota"/>
</dbReference>
<proteinExistence type="predicted"/>
<feature type="chain" id="PRO_5013062474" evidence="1">
    <location>
        <begin position="16"/>
        <end position="66"/>
    </location>
</feature>